<organism evidence="6 7">
    <name type="scientific">Buchananella hordeovulneris</name>
    <dbReference type="NCBI Taxonomy" id="52770"/>
    <lineage>
        <taxon>Bacteria</taxon>
        <taxon>Bacillati</taxon>
        <taxon>Actinomycetota</taxon>
        <taxon>Actinomycetes</taxon>
        <taxon>Actinomycetales</taxon>
        <taxon>Actinomycetaceae</taxon>
        <taxon>Buchananella</taxon>
    </lineage>
</organism>
<gene>
    <name evidence="6" type="ORF">BSZ40_02600</name>
</gene>
<feature type="domain" description="Type II restriction enzyme NaeI" evidence="5">
    <location>
        <begin position="17"/>
        <end position="292"/>
    </location>
</feature>
<dbReference type="InterPro" id="IPR037057">
    <property type="entry name" value="DNA_rep_MutH/T2_RE_sf"/>
</dbReference>
<dbReference type="Gene3D" id="3.40.600.10">
    <property type="entry name" value="DNA mismatch repair MutH/Restriction endonuclease, type II"/>
    <property type="match status" value="1"/>
</dbReference>
<dbReference type="Gene3D" id="1.10.10.10">
    <property type="entry name" value="Winged helix-like DNA-binding domain superfamily/Winged helix DNA-binding domain"/>
    <property type="match status" value="1"/>
</dbReference>
<keyword evidence="7" id="KW-1185">Reference proteome</keyword>
<evidence type="ECO:0000256" key="3">
    <source>
        <dbReference type="ARBA" id="ARBA00022801"/>
    </source>
</evidence>
<accession>A0A1Q5PXP3</accession>
<keyword evidence="3" id="KW-0378">Hydrolase</keyword>
<evidence type="ECO:0000256" key="2">
    <source>
        <dbReference type="ARBA" id="ARBA00022759"/>
    </source>
</evidence>
<dbReference type="InParanoid" id="A0A1Q5PXP3"/>
<name>A0A1Q5PXP3_9ACTO</name>
<sequence>MDVSANCCLPDAELHAVAAAVLLGDPTGSRTAQVLRETFDQLYNGQHTGRWRLEQLYKTEKTHFGTLVEINMQRAFQFTDGQTLDFQITGVEVDCKFSHTGGWMLPQECFEHLVLVLQADDATARWSMGLVRVTAAHRRAGANRDQKTSLNRQGRAHIHWLFRDAQFPANALLQLPSATVDAIMALPSGQARVNALLRAAVNLPLTGAVIATVAQQKDYMKRLRDNGGARESLRPEGYLILGGDREEQRQLAAALQLPPPPHGGVISTRVVPAPDGVPIGAQRWRLAAPGEPAPVPAPELPQRRR</sequence>
<keyword evidence="1" id="KW-0540">Nuclease</keyword>
<evidence type="ECO:0000256" key="1">
    <source>
        <dbReference type="ARBA" id="ARBA00022722"/>
    </source>
</evidence>
<evidence type="ECO:0000313" key="7">
    <source>
        <dbReference type="Proteomes" id="UP000185612"/>
    </source>
</evidence>
<dbReference type="CDD" id="cd22338">
    <property type="entry name" value="NaeI-like"/>
    <property type="match status" value="1"/>
</dbReference>
<proteinExistence type="predicted"/>
<protein>
    <recommendedName>
        <fullName evidence="5">Type II restriction enzyme NaeI domain-containing protein</fullName>
    </recommendedName>
</protein>
<dbReference type="InterPro" id="IPR036388">
    <property type="entry name" value="WH-like_DNA-bd_sf"/>
</dbReference>
<evidence type="ECO:0000259" key="5">
    <source>
        <dbReference type="Pfam" id="PF09126"/>
    </source>
</evidence>
<evidence type="ECO:0000256" key="4">
    <source>
        <dbReference type="SAM" id="MobiDB-lite"/>
    </source>
</evidence>
<dbReference type="EMBL" id="MQVS01000002">
    <property type="protein sequence ID" value="OKL52388.1"/>
    <property type="molecule type" value="Genomic_DNA"/>
</dbReference>
<dbReference type="STRING" id="52770.BSZ40_02600"/>
<dbReference type="InterPro" id="IPR015210">
    <property type="entry name" value="NaeI"/>
</dbReference>
<dbReference type="Pfam" id="PF09126">
    <property type="entry name" value="NaeI"/>
    <property type="match status" value="1"/>
</dbReference>
<comment type="caution">
    <text evidence="6">The sequence shown here is derived from an EMBL/GenBank/DDBJ whole genome shotgun (WGS) entry which is preliminary data.</text>
</comment>
<evidence type="ECO:0000313" key="6">
    <source>
        <dbReference type="EMBL" id="OKL52388.1"/>
    </source>
</evidence>
<keyword evidence="2" id="KW-0255">Endonuclease</keyword>
<dbReference type="GO" id="GO:0009036">
    <property type="term" value="F:type II site-specific deoxyribonuclease activity"/>
    <property type="evidence" value="ECO:0007669"/>
    <property type="project" value="InterPro"/>
</dbReference>
<dbReference type="SUPFAM" id="SSF52980">
    <property type="entry name" value="Restriction endonuclease-like"/>
    <property type="match status" value="1"/>
</dbReference>
<dbReference type="AlphaFoldDB" id="A0A1Q5PXP3"/>
<dbReference type="GO" id="GO:0003677">
    <property type="term" value="F:DNA binding"/>
    <property type="evidence" value="ECO:0007669"/>
    <property type="project" value="InterPro"/>
</dbReference>
<reference evidence="7" key="1">
    <citation type="submission" date="2016-12" db="EMBL/GenBank/DDBJ databases">
        <authorList>
            <person name="Meng X."/>
        </authorList>
    </citation>
    <scope>NUCLEOTIDE SEQUENCE [LARGE SCALE GENOMIC DNA]</scope>
    <source>
        <strain evidence="7">DSM 20732</strain>
    </source>
</reference>
<feature type="region of interest" description="Disordered" evidence="4">
    <location>
        <begin position="285"/>
        <end position="305"/>
    </location>
</feature>
<dbReference type="InterPro" id="IPR011335">
    <property type="entry name" value="Restrct_endonuc-II-like"/>
</dbReference>
<dbReference type="Proteomes" id="UP000185612">
    <property type="component" value="Unassembled WGS sequence"/>
</dbReference>
<dbReference type="GO" id="GO:0009307">
    <property type="term" value="P:DNA restriction-modification system"/>
    <property type="evidence" value="ECO:0007669"/>
    <property type="project" value="InterPro"/>
</dbReference>
<dbReference type="OrthoDB" id="9179812at2"/>